<organism evidence="1 2">
    <name type="scientific">Armatimonas rosea</name>
    <dbReference type="NCBI Taxonomy" id="685828"/>
    <lineage>
        <taxon>Bacteria</taxon>
        <taxon>Bacillati</taxon>
        <taxon>Armatimonadota</taxon>
        <taxon>Armatimonadia</taxon>
        <taxon>Armatimonadales</taxon>
        <taxon>Armatimonadaceae</taxon>
        <taxon>Armatimonas</taxon>
    </lineage>
</organism>
<accession>A0A7W9SM61</accession>
<reference evidence="1 2" key="1">
    <citation type="submission" date="2020-08" db="EMBL/GenBank/DDBJ databases">
        <title>Genomic Encyclopedia of Type Strains, Phase IV (KMG-IV): sequencing the most valuable type-strain genomes for metagenomic binning, comparative biology and taxonomic classification.</title>
        <authorList>
            <person name="Goeker M."/>
        </authorList>
    </citation>
    <scope>NUCLEOTIDE SEQUENCE [LARGE SCALE GENOMIC DNA]</scope>
    <source>
        <strain evidence="1 2">DSM 23562</strain>
    </source>
</reference>
<evidence type="ECO:0000313" key="1">
    <source>
        <dbReference type="EMBL" id="MBB6048458.1"/>
    </source>
</evidence>
<proteinExistence type="predicted"/>
<sequence length="273" mass="29229">MSQEAVSRRGLLGTSIKSAAELVGPNLPLLKQLSGKRLPVVYCTDGTDELADALELACLYAQPDIELRGVILDTAVGSAGFRTVHQLNYLTGRSVLALGGLQTKLRNETDRALDQPAETQQGVSFLLSELESNKEKVAVVVAGAGRDLAVAQLRNPRLLQTRCRAVYAHLSEASDPHAHTSLLRAGLPLYRLAEARLRLGEVLGGASEPLVKLCHGLWRKETGDPLAYLQTPLAPDEKAALLHTERSLRGGGLLPHGPAAAELLARLPLLRTA</sequence>
<dbReference type="InterPro" id="IPR036452">
    <property type="entry name" value="Ribo_hydro-like"/>
</dbReference>
<evidence type="ECO:0000313" key="2">
    <source>
        <dbReference type="Proteomes" id="UP000520814"/>
    </source>
</evidence>
<dbReference type="Proteomes" id="UP000520814">
    <property type="component" value="Unassembled WGS sequence"/>
</dbReference>
<name>A0A7W9SM61_ARMRO</name>
<dbReference type="GO" id="GO:0016799">
    <property type="term" value="F:hydrolase activity, hydrolyzing N-glycosyl compounds"/>
    <property type="evidence" value="ECO:0007669"/>
    <property type="project" value="InterPro"/>
</dbReference>
<gene>
    <name evidence="1" type="ORF">HNQ39_000220</name>
</gene>
<dbReference type="Gene3D" id="3.90.245.10">
    <property type="entry name" value="Ribonucleoside hydrolase-like"/>
    <property type="match status" value="1"/>
</dbReference>
<keyword evidence="2" id="KW-1185">Reference proteome</keyword>
<dbReference type="AlphaFoldDB" id="A0A7W9SM61"/>
<protein>
    <submittedName>
        <fullName evidence="1">Uncharacterized protein</fullName>
    </submittedName>
</protein>
<dbReference type="RefSeq" id="WP_184192063.1">
    <property type="nucleotide sequence ID" value="NZ_JACHGW010000001.1"/>
</dbReference>
<dbReference type="EMBL" id="JACHGW010000001">
    <property type="protein sequence ID" value="MBB6048458.1"/>
    <property type="molecule type" value="Genomic_DNA"/>
</dbReference>
<comment type="caution">
    <text evidence="1">The sequence shown here is derived from an EMBL/GenBank/DDBJ whole genome shotgun (WGS) entry which is preliminary data.</text>
</comment>